<feature type="binding site" evidence="17">
    <location>
        <position position="709"/>
    </location>
    <ligand>
        <name>[4Fe-4S] cluster</name>
        <dbReference type="ChEBI" id="CHEBI:49883"/>
    </ligand>
</feature>
<evidence type="ECO:0000256" key="10">
    <source>
        <dbReference type="ARBA" id="ARBA00022723"/>
    </source>
</evidence>
<feature type="binding site" evidence="18">
    <location>
        <position position="191"/>
    </location>
    <ligand>
        <name>substrate</name>
    </ligand>
</feature>
<dbReference type="PANTHER" id="PTHR43160">
    <property type="entry name" value="ACONITATE HYDRATASE B"/>
    <property type="match status" value="1"/>
</dbReference>
<comment type="cofactor">
    <cofactor evidence="17">
        <name>[4Fe-4S] cluster</name>
        <dbReference type="ChEBI" id="CHEBI:49883"/>
    </cofactor>
    <text evidence="17">Binds 1 [4Fe-4S] cluster per subunit.</text>
</comment>
<gene>
    <name evidence="22" type="primary">acnB</name>
    <name evidence="22" type="ORF">NOR51B_2195</name>
</gene>
<dbReference type="FunFam" id="3.20.19.10:FF:000004">
    <property type="entry name" value="Aconitate hydratase B"/>
    <property type="match status" value="1"/>
</dbReference>
<comment type="catalytic activity">
    <reaction evidence="15 16">
        <text>citrate = D-threo-isocitrate</text>
        <dbReference type="Rhea" id="RHEA:10336"/>
        <dbReference type="ChEBI" id="CHEBI:15562"/>
        <dbReference type="ChEBI" id="CHEBI:16947"/>
        <dbReference type="EC" id="4.2.1.3"/>
    </reaction>
</comment>
<evidence type="ECO:0000256" key="18">
    <source>
        <dbReference type="PIRSR" id="PIRSR036687-2"/>
    </source>
</evidence>
<dbReference type="Pfam" id="PF00330">
    <property type="entry name" value="Aconitase"/>
    <property type="match status" value="1"/>
</dbReference>
<feature type="binding site" evidence="18">
    <location>
        <position position="790"/>
    </location>
    <ligand>
        <name>substrate</name>
    </ligand>
</feature>
<feature type="binding site" evidence="18">
    <location>
        <begin position="413"/>
        <end position="415"/>
    </location>
    <ligand>
        <name>substrate</name>
    </ligand>
</feature>
<organism evidence="22 23">
    <name type="scientific">Luminiphilus syltensis NOR5-1B</name>
    <dbReference type="NCBI Taxonomy" id="565045"/>
    <lineage>
        <taxon>Bacteria</taxon>
        <taxon>Pseudomonadati</taxon>
        <taxon>Pseudomonadota</taxon>
        <taxon>Gammaproteobacteria</taxon>
        <taxon>Cellvibrionales</taxon>
        <taxon>Halieaceae</taxon>
        <taxon>Luminiphilus</taxon>
    </lineage>
</organism>
<comment type="pathway">
    <text evidence="3">Organic acid metabolism; propanoate degradation.</text>
</comment>
<evidence type="ECO:0000256" key="5">
    <source>
        <dbReference type="ARBA" id="ARBA00012926"/>
    </source>
</evidence>
<keyword evidence="11" id="KW-0694">RNA-binding</keyword>
<accession>B8KYE8</accession>
<dbReference type="InterPro" id="IPR015933">
    <property type="entry name" value="Aconitase_B_HEAT-like_dom"/>
</dbReference>
<dbReference type="SUPFAM" id="SSF52016">
    <property type="entry name" value="LeuD/IlvD-like"/>
    <property type="match status" value="1"/>
</dbReference>
<dbReference type="InterPro" id="IPR004406">
    <property type="entry name" value="Aconitase_B"/>
</dbReference>
<comment type="pathway">
    <text evidence="2 16">Carbohydrate metabolism; tricarboxylic acid cycle; isocitrate from oxaloacetate: step 2/2.</text>
</comment>
<evidence type="ECO:0000256" key="11">
    <source>
        <dbReference type="ARBA" id="ARBA00022884"/>
    </source>
</evidence>
<dbReference type="UniPathway" id="UPA00223">
    <property type="reaction ID" value="UER00718"/>
</dbReference>
<dbReference type="Gene3D" id="3.40.1060.10">
    <property type="entry name" value="Aconitase, Domain 2"/>
    <property type="match status" value="1"/>
</dbReference>
<evidence type="ECO:0000256" key="15">
    <source>
        <dbReference type="ARBA" id="ARBA00023501"/>
    </source>
</evidence>
<dbReference type="Gene3D" id="1.25.40.310">
    <property type="entry name" value="Aconitate B, HEAT-like domain"/>
    <property type="match status" value="1"/>
</dbReference>
<evidence type="ECO:0000256" key="17">
    <source>
        <dbReference type="PIRSR" id="PIRSR036687-1"/>
    </source>
</evidence>
<dbReference type="PIRSF" id="PIRSF036687">
    <property type="entry name" value="AcnB"/>
    <property type="match status" value="1"/>
</dbReference>
<protein>
    <recommendedName>
        <fullName evidence="7 16">Aconitate hydratase B</fullName>
        <ecNumber evidence="5 16">4.2.1.3</ecNumber>
        <ecNumber evidence="6 16">4.2.1.99</ecNumber>
    </recommendedName>
    <alternativeName>
        <fullName evidence="16">2-methylisocitrate dehydratase</fullName>
    </alternativeName>
</protein>
<feature type="binding site" evidence="17">
    <location>
        <position position="771"/>
    </location>
    <ligand>
        <name>[4Fe-4S] cluster</name>
        <dbReference type="ChEBI" id="CHEBI:49883"/>
    </ligand>
</feature>
<keyword evidence="8 17" id="KW-0004">4Fe-4S</keyword>
<dbReference type="STRING" id="565045.NOR51B_2195"/>
<dbReference type="FunFam" id="1.25.40.310:FF:000001">
    <property type="entry name" value="Aconitate hydratase B"/>
    <property type="match status" value="1"/>
</dbReference>
<dbReference type="FunFam" id="3.30.499.10:FF:000001">
    <property type="entry name" value="Aconitate hydratase B"/>
    <property type="match status" value="1"/>
</dbReference>
<evidence type="ECO:0000256" key="9">
    <source>
        <dbReference type="ARBA" id="ARBA00022532"/>
    </source>
</evidence>
<dbReference type="RefSeq" id="WP_009020990.1">
    <property type="nucleotide sequence ID" value="NZ_DS999411.1"/>
</dbReference>
<evidence type="ECO:0000256" key="16">
    <source>
        <dbReference type="PIRNR" id="PIRNR036687"/>
    </source>
</evidence>
<keyword evidence="13 17" id="KW-0411">Iron-sulfur</keyword>
<dbReference type="Gene3D" id="3.30.499.10">
    <property type="entry name" value="Aconitase, domain 3"/>
    <property type="match status" value="2"/>
</dbReference>
<evidence type="ECO:0000256" key="1">
    <source>
        <dbReference type="ARBA" id="ARBA00000118"/>
    </source>
</evidence>
<dbReference type="PROSITE" id="PS01244">
    <property type="entry name" value="ACONITASE_2"/>
    <property type="match status" value="1"/>
</dbReference>
<name>B8KYE8_9GAMM</name>
<dbReference type="EC" id="4.2.1.99" evidence="6 16"/>
<dbReference type="CDD" id="cd01581">
    <property type="entry name" value="AcnB"/>
    <property type="match status" value="1"/>
</dbReference>
<evidence type="ECO:0000256" key="12">
    <source>
        <dbReference type="ARBA" id="ARBA00023004"/>
    </source>
</evidence>
<evidence type="ECO:0000256" key="14">
    <source>
        <dbReference type="ARBA" id="ARBA00023239"/>
    </source>
</evidence>
<evidence type="ECO:0000259" key="21">
    <source>
        <dbReference type="Pfam" id="PF11791"/>
    </source>
</evidence>
<feature type="binding site" evidence="18">
    <location>
        <position position="795"/>
    </location>
    <ligand>
        <name>substrate</name>
    </ligand>
</feature>
<evidence type="ECO:0000256" key="6">
    <source>
        <dbReference type="ARBA" id="ARBA00013250"/>
    </source>
</evidence>
<keyword evidence="10 17" id="KW-0479">Metal-binding</keyword>
<comment type="catalytic activity">
    <reaction evidence="1 16">
        <text>(2S,3R)-3-hydroxybutane-1,2,3-tricarboxylate = 2-methyl-cis-aconitate + H2O</text>
        <dbReference type="Rhea" id="RHEA:17941"/>
        <dbReference type="ChEBI" id="CHEBI:15377"/>
        <dbReference type="ChEBI" id="CHEBI:57429"/>
        <dbReference type="ChEBI" id="CHEBI:57872"/>
        <dbReference type="EC" id="4.2.1.99"/>
    </reaction>
</comment>
<keyword evidence="9 16" id="KW-0816">Tricarboxylic acid cycle</keyword>
<evidence type="ECO:0000256" key="8">
    <source>
        <dbReference type="ARBA" id="ARBA00022485"/>
    </source>
</evidence>
<evidence type="ECO:0000313" key="22">
    <source>
        <dbReference type="EMBL" id="EED36246.1"/>
    </source>
</evidence>
<evidence type="ECO:0000256" key="7">
    <source>
        <dbReference type="ARBA" id="ARBA00019379"/>
    </source>
</evidence>
<comment type="similarity">
    <text evidence="4 16">Belongs to the aconitase/IPM isomerase family.</text>
</comment>
<dbReference type="InterPro" id="IPR015931">
    <property type="entry name" value="Acnase/IPM_dHydase_lsu_aba_1/3"/>
</dbReference>
<evidence type="ECO:0000259" key="20">
    <source>
        <dbReference type="Pfam" id="PF06434"/>
    </source>
</evidence>
<evidence type="ECO:0000256" key="2">
    <source>
        <dbReference type="ARBA" id="ARBA00004717"/>
    </source>
</evidence>
<dbReference type="HOGENOM" id="CLU_016536_0_0_6"/>
<dbReference type="GO" id="GO:0006099">
    <property type="term" value="P:tricarboxylic acid cycle"/>
    <property type="evidence" value="ECO:0007669"/>
    <property type="project" value="UniProtKB-UniPathway"/>
</dbReference>
<dbReference type="Proteomes" id="UP000004699">
    <property type="component" value="Unassembled WGS sequence"/>
</dbReference>
<dbReference type="eggNOG" id="COG1049">
    <property type="taxonomic scope" value="Bacteria"/>
</dbReference>
<evidence type="ECO:0000256" key="13">
    <source>
        <dbReference type="ARBA" id="ARBA00023014"/>
    </source>
</evidence>
<evidence type="ECO:0000256" key="3">
    <source>
        <dbReference type="ARBA" id="ARBA00005026"/>
    </source>
</evidence>
<dbReference type="InterPro" id="IPR015932">
    <property type="entry name" value="Aconitase_dom2"/>
</dbReference>
<dbReference type="GO" id="GO:0003994">
    <property type="term" value="F:aconitate hydratase activity"/>
    <property type="evidence" value="ECO:0007669"/>
    <property type="project" value="UniProtKB-EC"/>
</dbReference>
<dbReference type="InterPro" id="IPR036008">
    <property type="entry name" value="Aconitase_4Fe-4S_dom"/>
</dbReference>
<dbReference type="InterPro" id="IPR018136">
    <property type="entry name" value="Aconitase_4Fe-4S_BS"/>
</dbReference>
<dbReference type="GO" id="GO:0019629">
    <property type="term" value="P:propionate catabolic process, 2-methylcitrate cycle"/>
    <property type="evidence" value="ECO:0007669"/>
    <property type="project" value="TreeGrafter"/>
</dbReference>
<dbReference type="EC" id="4.2.1.3" evidence="5 16"/>
<feature type="binding site" evidence="17">
    <location>
        <position position="768"/>
    </location>
    <ligand>
        <name>[4Fe-4S] cluster</name>
        <dbReference type="ChEBI" id="CHEBI:49883"/>
    </ligand>
</feature>
<evidence type="ECO:0000259" key="19">
    <source>
        <dbReference type="Pfam" id="PF00330"/>
    </source>
</evidence>
<dbReference type="Pfam" id="PF11791">
    <property type="entry name" value="Aconitase_B_N"/>
    <property type="match status" value="1"/>
</dbReference>
<dbReference type="InterPro" id="IPR001030">
    <property type="entry name" value="Acoase/IPM_deHydtase_lsu_aba"/>
</dbReference>
<dbReference type="EMBL" id="DS999411">
    <property type="protein sequence ID" value="EED36246.1"/>
    <property type="molecule type" value="Genomic_DNA"/>
</dbReference>
<keyword evidence="23" id="KW-1185">Reference proteome</keyword>
<feature type="domain" description="Aconitase/3-isopropylmalate dehydratase large subunit alpha/beta/alpha" evidence="19">
    <location>
        <begin position="471"/>
        <end position="816"/>
    </location>
</feature>
<dbReference type="PANTHER" id="PTHR43160:SF4">
    <property type="entry name" value="ACONITATE HYDRATASE B"/>
    <property type="match status" value="1"/>
</dbReference>
<dbReference type="Gene3D" id="3.20.19.10">
    <property type="entry name" value="Aconitase, domain 4"/>
    <property type="match status" value="1"/>
</dbReference>
<evidence type="ECO:0000256" key="4">
    <source>
        <dbReference type="ARBA" id="ARBA00007185"/>
    </source>
</evidence>
<dbReference type="AlphaFoldDB" id="B8KYE8"/>
<dbReference type="Pfam" id="PF06434">
    <property type="entry name" value="Aconitase_2_N"/>
    <property type="match status" value="1"/>
</dbReference>
<feature type="binding site" evidence="18">
    <location>
        <begin position="244"/>
        <end position="246"/>
    </location>
    <ligand>
        <name>substrate</name>
    </ligand>
</feature>
<keyword evidence="14 16" id="KW-0456">Lyase</keyword>
<keyword evidence="12 17" id="KW-0408">Iron</keyword>
<dbReference type="GO" id="GO:0005829">
    <property type="term" value="C:cytosol"/>
    <property type="evidence" value="ECO:0007669"/>
    <property type="project" value="InterPro"/>
</dbReference>
<dbReference type="InterPro" id="IPR015929">
    <property type="entry name" value="Aconitase_B_swivel"/>
</dbReference>
<dbReference type="GO" id="GO:0046872">
    <property type="term" value="F:metal ion binding"/>
    <property type="evidence" value="ECO:0007669"/>
    <property type="project" value="UniProtKB-KW"/>
</dbReference>
<reference evidence="23" key="1">
    <citation type="journal article" date="2013" name="BMC Microbiol.">
        <title>Taxonomy and evolution of bacteriochlorophyll a-containing members of the OM60/NOR5 clade of marine gammaproteobacteria: description of Luminiphilus syltensis gen. nov., sp. nov., reclassification of Haliea rubra as Pseudohaliea rubra gen. nov., comb. nov., and emendation of Chromatocurvus halotolerans.</title>
        <authorList>
            <person name="Spring S."/>
            <person name="Riedel T."/>
            <person name="Sproer C."/>
            <person name="Yan S."/>
            <person name="Harder J."/>
            <person name="Fuchs B.M."/>
        </authorList>
    </citation>
    <scope>NUCLEOTIDE SEQUENCE [LARGE SCALE GENOMIC DNA]</scope>
    <source>
        <strain evidence="23">NOR51-B</strain>
    </source>
</reference>
<dbReference type="InterPro" id="IPR050926">
    <property type="entry name" value="Aconitase/IPM_isomerase"/>
</dbReference>
<evidence type="ECO:0000313" key="23">
    <source>
        <dbReference type="Proteomes" id="UP000004699"/>
    </source>
</evidence>
<dbReference type="NCBIfam" id="NF006690">
    <property type="entry name" value="PRK09238.1"/>
    <property type="match status" value="1"/>
</dbReference>
<dbReference type="CDD" id="cd01576">
    <property type="entry name" value="AcnB_Swivel"/>
    <property type="match status" value="1"/>
</dbReference>
<proteinExistence type="inferred from homology"/>
<feature type="domain" description="Aconitase B swivel" evidence="20">
    <location>
        <begin position="169"/>
        <end position="381"/>
    </location>
</feature>
<feature type="domain" description="Aconitase B HEAT-like" evidence="21">
    <location>
        <begin position="4"/>
        <end position="156"/>
    </location>
</feature>
<sequence>MLEAYREHVAERAALNIPPKPLSAEQVAGLVDLLKDPPAGEADTLLDLLANRVPPGVDEAAYVKAGFLSAILNGEAESPLIDKEDAIKLLGNMHGGYNIETLVGLLNDPDLGALAAEELKHTLLMFDAFHDVEELAKAGSENAKAVIQSWADGEWFTRRKPVPESTKMVVFKVTGETNTDDLSPAPDAWSRPDIPLHALAMYKMERDGLTPDDPGNTGPMQQIQKISGGELPVAFVGDVVGTGSSRKSATNSVLWFFGDDIPGVPNKRAGGVCIGSKVAPIFYNTMEDAGALVFEAPVDDLSMGDVIEIRPYDGKILSESGAVLSEFSLKSQVLLDEVRAGGRINLIIGRGLTAKARESLGLPEADLFRLPEQPKDSDAGFTLAQKMVGRACGTDGVRPGTYCEPKMTTVGSQDTTGPMTRDELKDLACLGFSADLTMQSFCHTAAYPKPVDIDTQHSLPDFIRTRGGVSLRPGDGIIHSWLNRMLLPDTVGTGGDSHTRFPMGISFPAGSGLVAFASATGVMPLDMPESVLVRFKGELQPGITLRDLVHAIPYYAIQEGLLTTDKKGKKNIFSGRILEIEGLDSLTVEQAFELSDASAERSAAGCTIKLGEETIAEYLRSNIVLLRSMISEGYGDVRTLERRARKMEDWLANPELLEADADAEYTAVIEIDLADVKEPIVCAPNDPDDARLLSEVAGDKVDEVFIGSCMTNIGHFRAAGKLLEAHGSPVTTKLWICPPTRMDEYLLMEEGYYSIFGRAGARTEMPGCSLCMGNQARVAPKSTVLSTSTRNFPNRLGDGANVYLTSAELAAIGSLLGRLPTPEEYQEFAGKLNAMSAEIYRYMNFDQIIEYQKLSDDGKQIAAVQIDQVA</sequence>
<dbReference type="UniPathway" id="UPA00946"/>
<dbReference type="GO" id="GO:0003730">
    <property type="term" value="F:mRNA 3'-UTR binding"/>
    <property type="evidence" value="ECO:0007669"/>
    <property type="project" value="UniProtKB-ARBA"/>
</dbReference>
<feature type="binding site" evidence="18">
    <location>
        <position position="497"/>
    </location>
    <ligand>
        <name>substrate</name>
    </ligand>
</feature>
<dbReference type="NCBIfam" id="TIGR00117">
    <property type="entry name" value="acnB"/>
    <property type="match status" value="1"/>
</dbReference>
<dbReference type="OrthoDB" id="9758061at2"/>
<dbReference type="InterPro" id="IPR036288">
    <property type="entry name" value="Aconitase_B_HEAT-like_dom_sf"/>
</dbReference>
<dbReference type="SUPFAM" id="SSF74778">
    <property type="entry name" value="Aconitase B, N-terminal domain"/>
    <property type="match status" value="1"/>
</dbReference>
<dbReference type="GO" id="GO:0047456">
    <property type="term" value="F:2-methylisocitrate dehydratase activity"/>
    <property type="evidence" value="ECO:0007669"/>
    <property type="project" value="UniProtKB-EC"/>
</dbReference>
<dbReference type="PROSITE" id="PS00450">
    <property type="entry name" value="ACONITASE_1"/>
    <property type="match status" value="1"/>
</dbReference>
<dbReference type="InterPro" id="IPR015928">
    <property type="entry name" value="Aconitase/3IPM_dehydase_swvl"/>
</dbReference>
<dbReference type="GO" id="GO:0051539">
    <property type="term" value="F:4 iron, 4 sulfur cluster binding"/>
    <property type="evidence" value="ECO:0007669"/>
    <property type="project" value="UniProtKB-KW"/>
</dbReference>
<dbReference type="FunFam" id="3.30.499.10:FF:000008">
    <property type="entry name" value="Aconitate hydratase B"/>
    <property type="match status" value="1"/>
</dbReference>
<dbReference type="SUPFAM" id="SSF53732">
    <property type="entry name" value="Aconitase iron-sulfur domain"/>
    <property type="match status" value="1"/>
</dbReference>